<evidence type="ECO:0000256" key="6">
    <source>
        <dbReference type="ARBA" id="ARBA00022741"/>
    </source>
</evidence>
<dbReference type="EMBL" id="JALJXV010000001">
    <property type="protein sequence ID" value="MCP1673193.1"/>
    <property type="molecule type" value="Genomic_DNA"/>
</dbReference>
<keyword evidence="15" id="KW-1185">Reference proteome</keyword>
<evidence type="ECO:0000256" key="3">
    <source>
        <dbReference type="ARBA" id="ARBA00013253"/>
    </source>
</evidence>
<accession>A0AAE3G121</accession>
<dbReference type="CDD" id="cd00483">
    <property type="entry name" value="HPPK"/>
    <property type="match status" value="1"/>
</dbReference>
<proteinExistence type="inferred from homology"/>
<dbReference type="Pfam" id="PF01288">
    <property type="entry name" value="HPPK"/>
    <property type="match status" value="1"/>
</dbReference>
<evidence type="ECO:0000256" key="2">
    <source>
        <dbReference type="ARBA" id="ARBA00005810"/>
    </source>
</evidence>
<evidence type="ECO:0000256" key="12">
    <source>
        <dbReference type="ARBA" id="ARBA00033413"/>
    </source>
</evidence>
<feature type="domain" description="7,8-dihydro-6-hydroxymethylpterin-pyrophosphokinase" evidence="13">
    <location>
        <begin position="87"/>
        <end position="98"/>
    </location>
</feature>
<protein>
    <recommendedName>
        <fullName evidence="4">2-amino-4-hydroxy-6-hydroxymethyldihydropteridine pyrophosphokinase</fullName>
        <ecNumber evidence="3">2.7.6.3</ecNumber>
    </recommendedName>
    <alternativeName>
        <fullName evidence="11">6-hydroxymethyl-7,8-dihydropterin pyrophosphokinase</fullName>
    </alternativeName>
    <alternativeName>
        <fullName evidence="12">7,8-dihydro-6-hydroxymethylpterin-pyrophosphokinase</fullName>
    </alternativeName>
</protein>
<dbReference type="NCBIfam" id="TIGR01498">
    <property type="entry name" value="folK"/>
    <property type="match status" value="1"/>
</dbReference>
<dbReference type="SUPFAM" id="SSF55083">
    <property type="entry name" value="6-hydroxymethyl-7,8-dihydropterin pyrophosphokinase, HPPK"/>
    <property type="match status" value="1"/>
</dbReference>
<comment type="function">
    <text evidence="10">Catalyzes the transfer of pyrophosphate from adenosine triphosphate (ATP) to 6-hydroxymethyl-7,8-dihydropterin, an enzymatic step in folate biosynthesis pathway.</text>
</comment>
<keyword evidence="7" id="KW-0418">Kinase</keyword>
<organism evidence="14 15">
    <name type="scientific">Natronocella acetinitrilica</name>
    <dbReference type="NCBI Taxonomy" id="414046"/>
    <lineage>
        <taxon>Bacteria</taxon>
        <taxon>Pseudomonadati</taxon>
        <taxon>Pseudomonadota</taxon>
        <taxon>Gammaproteobacteria</taxon>
        <taxon>Chromatiales</taxon>
        <taxon>Ectothiorhodospiraceae</taxon>
        <taxon>Natronocella</taxon>
    </lineage>
</organism>
<comment type="caution">
    <text evidence="14">The sequence shown here is derived from an EMBL/GenBank/DDBJ whole genome shotgun (WGS) entry which is preliminary data.</text>
</comment>
<evidence type="ECO:0000256" key="9">
    <source>
        <dbReference type="ARBA" id="ARBA00022909"/>
    </source>
</evidence>
<dbReference type="InterPro" id="IPR000550">
    <property type="entry name" value="Hppk"/>
</dbReference>
<keyword evidence="5 14" id="KW-0808">Transferase</keyword>
<gene>
    <name evidence="14" type="ORF">J2T57_000285</name>
</gene>
<dbReference type="AlphaFoldDB" id="A0AAE3G121"/>
<dbReference type="GO" id="GO:0003848">
    <property type="term" value="F:2-amino-4-hydroxy-6-hydroxymethyldihydropteridine diphosphokinase activity"/>
    <property type="evidence" value="ECO:0007669"/>
    <property type="project" value="UniProtKB-EC"/>
</dbReference>
<comment type="similarity">
    <text evidence="2">Belongs to the HPPK family.</text>
</comment>
<dbReference type="PANTHER" id="PTHR43071">
    <property type="entry name" value="2-AMINO-4-HYDROXY-6-HYDROXYMETHYLDIHYDROPTERIDINE PYROPHOSPHOKINASE"/>
    <property type="match status" value="1"/>
</dbReference>
<dbReference type="InterPro" id="IPR035907">
    <property type="entry name" value="Hppk_sf"/>
</dbReference>
<evidence type="ECO:0000313" key="14">
    <source>
        <dbReference type="EMBL" id="MCP1673193.1"/>
    </source>
</evidence>
<evidence type="ECO:0000256" key="10">
    <source>
        <dbReference type="ARBA" id="ARBA00029409"/>
    </source>
</evidence>
<dbReference type="GO" id="GO:0046656">
    <property type="term" value="P:folic acid biosynthetic process"/>
    <property type="evidence" value="ECO:0007669"/>
    <property type="project" value="UniProtKB-KW"/>
</dbReference>
<comment type="pathway">
    <text evidence="1">Cofactor biosynthesis; tetrahydrofolate biosynthesis; 2-amino-4-hydroxy-6-hydroxymethyl-7,8-dihydropteridine diphosphate from 7,8-dihydroneopterin triphosphate: step 4/4.</text>
</comment>
<dbReference type="GO" id="GO:0005524">
    <property type="term" value="F:ATP binding"/>
    <property type="evidence" value="ECO:0007669"/>
    <property type="project" value="UniProtKB-KW"/>
</dbReference>
<keyword evidence="6" id="KW-0547">Nucleotide-binding</keyword>
<reference evidence="14" key="1">
    <citation type="submission" date="2022-03" db="EMBL/GenBank/DDBJ databases">
        <title>Genomic Encyclopedia of Type Strains, Phase III (KMG-III): the genomes of soil and plant-associated and newly described type strains.</title>
        <authorList>
            <person name="Whitman W."/>
        </authorList>
    </citation>
    <scope>NUCLEOTIDE SEQUENCE</scope>
    <source>
        <strain evidence="14">ANL 6-2</strain>
    </source>
</reference>
<dbReference type="Gene3D" id="3.30.70.560">
    <property type="entry name" value="7,8-Dihydro-6-hydroxymethylpterin-pyrophosphokinase HPPK"/>
    <property type="match status" value="1"/>
</dbReference>
<evidence type="ECO:0000259" key="13">
    <source>
        <dbReference type="PROSITE" id="PS00794"/>
    </source>
</evidence>
<evidence type="ECO:0000256" key="7">
    <source>
        <dbReference type="ARBA" id="ARBA00022777"/>
    </source>
</evidence>
<evidence type="ECO:0000313" key="15">
    <source>
        <dbReference type="Proteomes" id="UP001205843"/>
    </source>
</evidence>
<dbReference type="Proteomes" id="UP001205843">
    <property type="component" value="Unassembled WGS sequence"/>
</dbReference>
<evidence type="ECO:0000256" key="5">
    <source>
        <dbReference type="ARBA" id="ARBA00022679"/>
    </source>
</evidence>
<evidence type="ECO:0000256" key="8">
    <source>
        <dbReference type="ARBA" id="ARBA00022840"/>
    </source>
</evidence>
<evidence type="ECO:0000256" key="4">
    <source>
        <dbReference type="ARBA" id="ARBA00016218"/>
    </source>
</evidence>
<dbReference type="RefSeq" id="WP_253473132.1">
    <property type="nucleotide sequence ID" value="NZ_JALJXV010000001.1"/>
</dbReference>
<keyword evidence="9" id="KW-0289">Folate biosynthesis</keyword>
<name>A0AAE3G121_9GAMM</name>
<dbReference type="PANTHER" id="PTHR43071:SF1">
    <property type="entry name" value="2-AMINO-4-HYDROXY-6-HYDROXYMETHYLDIHYDROPTERIDINE PYROPHOSPHOKINASE"/>
    <property type="match status" value="1"/>
</dbReference>
<dbReference type="EC" id="2.7.6.3" evidence="3"/>
<evidence type="ECO:0000256" key="1">
    <source>
        <dbReference type="ARBA" id="ARBA00005051"/>
    </source>
</evidence>
<sequence length="172" mass="19011">MSVVRVYLSIGSNVEPTHNVRSAVAALRSDFGQLIVSPVYRNPAVGFSGDDFLNLVVGLDTELTPLDLAERLRALEDAHGRLRQGPKFASRTLDIDILTYGDAVLRLGRLVIPRDEILRYAFVLRPLADIAGDDVHPETGQHYRALWRECEVAWGYPPMETVQLALADGGDD</sequence>
<evidence type="ECO:0000256" key="11">
    <source>
        <dbReference type="ARBA" id="ARBA00029766"/>
    </source>
</evidence>
<dbReference type="PROSITE" id="PS00794">
    <property type="entry name" value="HPPK"/>
    <property type="match status" value="1"/>
</dbReference>
<dbReference type="GO" id="GO:0016301">
    <property type="term" value="F:kinase activity"/>
    <property type="evidence" value="ECO:0007669"/>
    <property type="project" value="UniProtKB-KW"/>
</dbReference>
<keyword evidence="8" id="KW-0067">ATP-binding</keyword>